<name>A0A7T1WR98_9ACTN</name>
<reference evidence="3" key="1">
    <citation type="submission" date="2020-02" db="EMBL/GenBank/DDBJ databases">
        <title>Streptomyces sp. ASO4wet.</title>
        <authorList>
            <person name="Risdian C."/>
            <person name="Landwehr W."/>
            <person name="Schupp P."/>
            <person name="Wink J."/>
        </authorList>
    </citation>
    <scope>NUCLEOTIDE SEQUENCE [LARGE SCALE GENOMIC DNA]</scope>
    <source>
        <strain evidence="3">ASO4wet</strain>
    </source>
</reference>
<feature type="region of interest" description="Disordered" evidence="1">
    <location>
        <begin position="243"/>
        <end position="331"/>
    </location>
</feature>
<sequence>MGYPAYQTPEQIEAQRQAIEQAKKESHDEGLEGHEKEISDYQKANEQFPLQTNFTSHDIDQLKGMIEHANPDGVDGIGKNWKRVHDKLVGEGGGGSPSGDSAYGQLKKAVDDVLEHWEGESANQFKAKAQKILTQIANSASHAQTVSQVMTQAADDLRTQRDAISKIEKPSWFGKAWDAVTDSGRDDKYTEADVKSGNIPKDLIAQANEGYIGAEKEEQLKAVAIMENLGRSYVGYSQRIKAPHREGDDSVPPSNPETPMPTPIPAPSGSASTPSAAGRAKASTGLAGTSKVPETTGPRDPGISGGQQVPASQTKVDSVPSGFSGGGTSSVPGGGAVSGAGGGGGIGGGGAVAGGAGGLVAGGAGAAGAARGAAGRAGVGGAGGRAGIGGAGAMGGRGGGAAAGGARGAAGAAGRGALARAKGGVAGAPKGISGGRPATPGGTGLGKGRGGAAGASGRGAGGMLAGGARGSNQRPGDKEGDQGSRPDYLVEDEETWTPEDGRSVPKTIE</sequence>
<feature type="compositionally biased region" description="Pro residues" evidence="1">
    <location>
        <begin position="253"/>
        <end position="266"/>
    </location>
</feature>
<evidence type="ECO:0000256" key="1">
    <source>
        <dbReference type="SAM" id="MobiDB-lite"/>
    </source>
</evidence>
<feature type="compositionally biased region" description="Low complexity" evidence="1">
    <location>
        <begin position="267"/>
        <end position="278"/>
    </location>
</feature>
<dbReference type="EMBL" id="CP048882">
    <property type="protein sequence ID" value="QPP06251.1"/>
    <property type="molecule type" value="Genomic_DNA"/>
</dbReference>
<proteinExistence type="predicted"/>
<keyword evidence="3" id="KW-1185">Reference proteome</keyword>
<feature type="compositionally biased region" description="Basic and acidic residues" evidence="1">
    <location>
        <begin position="475"/>
        <end position="484"/>
    </location>
</feature>
<dbReference type="Proteomes" id="UP000595046">
    <property type="component" value="Chromosome"/>
</dbReference>
<dbReference type="Gene3D" id="1.10.287.1060">
    <property type="entry name" value="ESAT-6-like"/>
    <property type="match status" value="1"/>
</dbReference>
<dbReference type="KEGG" id="sbat:G4Z16_07405"/>
<dbReference type="RefSeq" id="WP_197349938.1">
    <property type="nucleotide sequence ID" value="NZ_CP048882.1"/>
</dbReference>
<organism evidence="2 3">
    <name type="scientific">Streptomyces bathyalis</name>
    <dbReference type="NCBI Taxonomy" id="2710756"/>
    <lineage>
        <taxon>Bacteria</taxon>
        <taxon>Bacillati</taxon>
        <taxon>Actinomycetota</taxon>
        <taxon>Actinomycetes</taxon>
        <taxon>Kitasatosporales</taxon>
        <taxon>Streptomycetaceae</taxon>
        <taxon>Streptomyces</taxon>
    </lineage>
</organism>
<feature type="compositionally biased region" description="Basic and acidic residues" evidence="1">
    <location>
        <begin position="499"/>
        <end position="509"/>
    </location>
</feature>
<feature type="compositionally biased region" description="Gly residues" evidence="1">
    <location>
        <begin position="441"/>
        <end position="469"/>
    </location>
</feature>
<feature type="region of interest" description="Disordered" evidence="1">
    <location>
        <begin position="395"/>
        <end position="509"/>
    </location>
</feature>
<protein>
    <submittedName>
        <fullName evidence="2">Uncharacterized protein</fullName>
    </submittedName>
</protein>
<evidence type="ECO:0000313" key="3">
    <source>
        <dbReference type="Proteomes" id="UP000595046"/>
    </source>
</evidence>
<feature type="compositionally biased region" description="Polar residues" evidence="1">
    <location>
        <begin position="306"/>
        <end position="316"/>
    </location>
</feature>
<dbReference type="AlphaFoldDB" id="A0A7T1WR98"/>
<evidence type="ECO:0000313" key="2">
    <source>
        <dbReference type="EMBL" id="QPP06251.1"/>
    </source>
</evidence>
<accession>A0A7T1WR98</accession>
<feature type="compositionally biased region" description="Gly residues" evidence="1">
    <location>
        <begin position="395"/>
        <end position="414"/>
    </location>
</feature>
<gene>
    <name evidence="2" type="ORF">G4Z16_07405</name>
</gene>